<keyword evidence="3" id="KW-0597">Phosphoprotein</keyword>
<accession>A0A1I1C707</accession>
<gene>
    <name evidence="5" type="ORF">SAMN04489723_12342</name>
</gene>
<dbReference type="GO" id="GO:0000155">
    <property type="term" value="F:phosphorelay sensor kinase activity"/>
    <property type="evidence" value="ECO:0007669"/>
    <property type="project" value="InterPro"/>
</dbReference>
<evidence type="ECO:0000256" key="1">
    <source>
        <dbReference type="ARBA" id="ARBA00000085"/>
    </source>
</evidence>
<dbReference type="CDD" id="cd00082">
    <property type="entry name" value="HisKA"/>
    <property type="match status" value="1"/>
</dbReference>
<protein>
    <recommendedName>
        <fullName evidence="2">histidine kinase</fullName>
        <ecNumber evidence="2">2.7.13.3</ecNumber>
    </recommendedName>
</protein>
<dbReference type="EC" id="2.7.13.3" evidence="2"/>
<dbReference type="Gene3D" id="1.10.287.130">
    <property type="match status" value="1"/>
</dbReference>
<dbReference type="InterPro" id="IPR036890">
    <property type="entry name" value="HATPase_C_sf"/>
</dbReference>
<dbReference type="EMBL" id="FOKK01000023">
    <property type="protein sequence ID" value="SFB58197.1"/>
    <property type="molecule type" value="Genomic_DNA"/>
</dbReference>
<dbReference type="SMART" id="SM00387">
    <property type="entry name" value="HATPase_c"/>
    <property type="match status" value="1"/>
</dbReference>
<dbReference type="SUPFAM" id="SSF55874">
    <property type="entry name" value="ATPase domain of HSP90 chaperone/DNA topoisomerase II/histidine kinase"/>
    <property type="match status" value="1"/>
</dbReference>
<dbReference type="InterPro" id="IPR003594">
    <property type="entry name" value="HATPase_dom"/>
</dbReference>
<dbReference type="Pfam" id="PF00512">
    <property type="entry name" value="HisKA"/>
    <property type="match status" value="1"/>
</dbReference>
<organism evidence="5 6">
    <name type="scientific">Algoriphagus aquimarinus</name>
    <dbReference type="NCBI Taxonomy" id="237018"/>
    <lineage>
        <taxon>Bacteria</taxon>
        <taxon>Pseudomonadati</taxon>
        <taxon>Bacteroidota</taxon>
        <taxon>Cytophagia</taxon>
        <taxon>Cytophagales</taxon>
        <taxon>Cyclobacteriaceae</taxon>
        <taxon>Algoriphagus</taxon>
    </lineage>
</organism>
<name>A0A1I1C707_9BACT</name>
<dbReference type="Pfam" id="PF02518">
    <property type="entry name" value="HATPase_c"/>
    <property type="match status" value="1"/>
</dbReference>
<dbReference type="InterPro" id="IPR003661">
    <property type="entry name" value="HisK_dim/P_dom"/>
</dbReference>
<dbReference type="PANTHER" id="PTHR43065:SF42">
    <property type="entry name" value="TWO-COMPONENT SENSOR PPRA"/>
    <property type="match status" value="1"/>
</dbReference>
<sequence length="305" mass="34303">MDKVQEGWIEKNIELKRLLATRTLELEKSIKDYQELQEQLLLQEKLASLGQLSAGIAHEIKNPINFINNFSELSIEYVDEIVEEIQSLERNATRVGIEDLLQDIKANLEKILQHGKRADGIVKSMLMHSRGGQGEFVPTNLNSLLQEFVNLAFHGMRAGKNPINVSFEWDLDPEIGPVSIIAEDFSRVIVNLCNNAFDAMRSKFNTLMEKGEDQTFQPVLKIRTRKEMNLVTTEIEDNGAGIPEPILNRILEPFFTTKKAKEGTGLGLSITHDIVKAHKGTLAISSTEGEFTRFEITLPSISSTQ</sequence>
<evidence type="ECO:0000313" key="6">
    <source>
        <dbReference type="Proteomes" id="UP000198790"/>
    </source>
</evidence>
<comment type="catalytic activity">
    <reaction evidence="1">
        <text>ATP + protein L-histidine = ADP + protein N-phospho-L-histidine.</text>
        <dbReference type="EC" id="2.7.13.3"/>
    </reaction>
</comment>
<dbReference type="SMART" id="SM00388">
    <property type="entry name" value="HisKA"/>
    <property type="match status" value="1"/>
</dbReference>
<dbReference type="PRINTS" id="PR00344">
    <property type="entry name" value="BCTRLSENSOR"/>
</dbReference>
<dbReference type="InterPro" id="IPR036097">
    <property type="entry name" value="HisK_dim/P_sf"/>
</dbReference>
<dbReference type="PANTHER" id="PTHR43065">
    <property type="entry name" value="SENSOR HISTIDINE KINASE"/>
    <property type="match status" value="1"/>
</dbReference>
<dbReference type="Proteomes" id="UP000198790">
    <property type="component" value="Unassembled WGS sequence"/>
</dbReference>
<keyword evidence="5" id="KW-0418">Kinase</keyword>
<dbReference type="SUPFAM" id="SSF47384">
    <property type="entry name" value="Homodimeric domain of signal transducing histidine kinase"/>
    <property type="match status" value="1"/>
</dbReference>
<dbReference type="Gene3D" id="3.30.565.10">
    <property type="entry name" value="Histidine kinase-like ATPase, C-terminal domain"/>
    <property type="match status" value="1"/>
</dbReference>
<dbReference type="OrthoDB" id="9806995at2"/>
<keyword evidence="6" id="KW-1185">Reference proteome</keyword>
<evidence type="ECO:0000256" key="3">
    <source>
        <dbReference type="ARBA" id="ARBA00022553"/>
    </source>
</evidence>
<reference evidence="5 6" key="1">
    <citation type="submission" date="2016-10" db="EMBL/GenBank/DDBJ databases">
        <authorList>
            <person name="de Groot N.N."/>
        </authorList>
    </citation>
    <scope>NUCLEOTIDE SEQUENCE [LARGE SCALE GENOMIC DNA]</scope>
    <source>
        <strain evidence="5 6">DSM 23399</strain>
    </source>
</reference>
<evidence type="ECO:0000259" key="4">
    <source>
        <dbReference type="PROSITE" id="PS50109"/>
    </source>
</evidence>
<evidence type="ECO:0000256" key="2">
    <source>
        <dbReference type="ARBA" id="ARBA00012438"/>
    </source>
</evidence>
<dbReference type="InterPro" id="IPR004358">
    <property type="entry name" value="Sig_transdc_His_kin-like_C"/>
</dbReference>
<feature type="domain" description="Histidine kinase" evidence="4">
    <location>
        <begin position="55"/>
        <end position="302"/>
    </location>
</feature>
<dbReference type="AlphaFoldDB" id="A0A1I1C707"/>
<dbReference type="RefSeq" id="WP_092901187.1">
    <property type="nucleotide sequence ID" value="NZ_CAXBKE010000002.1"/>
</dbReference>
<proteinExistence type="predicted"/>
<dbReference type="PROSITE" id="PS50109">
    <property type="entry name" value="HIS_KIN"/>
    <property type="match status" value="1"/>
</dbReference>
<dbReference type="InterPro" id="IPR005467">
    <property type="entry name" value="His_kinase_dom"/>
</dbReference>
<evidence type="ECO:0000313" key="5">
    <source>
        <dbReference type="EMBL" id="SFB58197.1"/>
    </source>
</evidence>
<dbReference type="STRING" id="237018.SAMN04489723_12342"/>
<keyword evidence="5" id="KW-0808">Transferase</keyword>